<feature type="coiled-coil region" evidence="1">
    <location>
        <begin position="43"/>
        <end position="81"/>
    </location>
</feature>
<keyword evidence="3" id="KW-0812">Transmembrane</keyword>
<keyword evidence="5" id="KW-1185">Reference proteome</keyword>
<keyword evidence="3" id="KW-0472">Membrane</keyword>
<evidence type="ECO:0000313" key="5">
    <source>
        <dbReference type="Proteomes" id="UP001269144"/>
    </source>
</evidence>
<comment type="caution">
    <text evidence="4">The sequence shown here is derived from an EMBL/GenBank/DDBJ whole genome shotgun (WGS) entry which is preliminary data.</text>
</comment>
<feature type="region of interest" description="Disordered" evidence="2">
    <location>
        <begin position="94"/>
        <end position="116"/>
    </location>
</feature>
<organism evidence="4 5">
    <name type="scientific">Paracoccus aurantius</name>
    <dbReference type="NCBI Taxonomy" id="3073814"/>
    <lineage>
        <taxon>Bacteria</taxon>
        <taxon>Pseudomonadati</taxon>
        <taxon>Pseudomonadota</taxon>
        <taxon>Alphaproteobacteria</taxon>
        <taxon>Rhodobacterales</taxon>
        <taxon>Paracoccaceae</taxon>
        <taxon>Paracoccus</taxon>
    </lineage>
</organism>
<evidence type="ECO:0000313" key="4">
    <source>
        <dbReference type="EMBL" id="MDS9466941.1"/>
    </source>
</evidence>
<reference evidence="5" key="1">
    <citation type="submission" date="2023-07" db="EMBL/GenBank/DDBJ databases">
        <title>Paracoccus sp. MBLB3053 whole genome sequence.</title>
        <authorList>
            <person name="Hwang C.Y."/>
            <person name="Cho E.-S."/>
            <person name="Seo M.-J."/>
        </authorList>
    </citation>
    <scope>NUCLEOTIDE SEQUENCE [LARGE SCALE GENOMIC DNA]</scope>
    <source>
        <strain evidence="5">MBLB3053</strain>
    </source>
</reference>
<evidence type="ECO:0000256" key="1">
    <source>
        <dbReference type="SAM" id="Coils"/>
    </source>
</evidence>
<dbReference type="RefSeq" id="WP_311159133.1">
    <property type="nucleotide sequence ID" value="NZ_JAVQLW010000001.1"/>
</dbReference>
<name>A0ABU2HPH1_9RHOB</name>
<evidence type="ECO:0000256" key="3">
    <source>
        <dbReference type="SAM" id="Phobius"/>
    </source>
</evidence>
<gene>
    <name evidence="4" type="ORF">RGQ15_05030</name>
</gene>
<protein>
    <submittedName>
        <fullName evidence="4">Uncharacterized protein</fullName>
    </submittedName>
</protein>
<accession>A0ABU2HPH1</accession>
<sequence>MTFSHLFQAMFLSFAAGLCVFCFVLARRLRRLNDLETGLGGAIAVMSSEISRLEAAIIAAKAEAMQATQALADEIERAKQERAFWVLQKKFAESSKAGPTRLRRRRRQTEEAMLDG</sequence>
<evidence type="ECO:0000256" key="2">
    <source>
        <dbReference type="SAM" id="MobiDB-lite"/>
    </source>
</evidence>
<dbReference type="EMBL" id="JAVQLW010000001">
    <property type="protein sequence ID" value="MDS9466941.1"/>
    <property type="molecule type" value="Genomic_DNA"/>
</dbReference>
<proteinExistence type="predicted"/>
<feature type="transmembrane region" description="Helical" evidence="3">
    <location>
        <begin position="6"/>
        <end position="26"/>
    </location>
</feature>
<dbReference type="Proteomes" id="UP001269144">
    <property type="component" value="Unassembled WGS sequence"/>
</dbReference>
<keyword evidence="1" id="KW-0175">Coiled coil</keyword>
<keyword evidence="3" id="KW-1133">Transmembrane helix</keyword>